<organism evidence="2 3">
    <name type="scientific">Dreissena polymorpha</name>
    <name type="common">Zebra mussel</name>
    <name type="synonym">Mytilus polymorpha</name>
    <dbReference type="NCBI Taxonomy" id="45954"/>
    <lineage>
        <taxon>Eukaryota</taxon>
        <taxon>Metazoa</taxon>
        <taxon>Spiralia</taxon>
        <taxon>Lophotrochozoa</taxon>
        <taxon>Mollusca</taxon>
        <taxon>Bivalvia</taxon>
        <taxon>Autobranchia</taxon>
        <taxon>Heteroconchia</taxon>
        <taxon>Euheterodonta</taxon>
        <taxon>Imparidentia</taxon>
        <taxon>Neoheterodontei</taxon>
        <taxon>Myida</taxon>
        <taxon>Dreissenoidea</taxon>
        <taxon>Dreissenidae</taxon>
        <taxon>Dreissena</taxon>
    </lineage>
</organism>
<evidence type="ECO:0000313" key="2">
    <source>
        <dbReference type="EMBL" id="KAH3824140.1"/>
    </source>
</evidence>
<sequence length="158" mass="17474">MLPNAASNVARVDKSVVNHAYFVLEKQTESVIEQVDHNNGSDDLEKDVIEENNYHSIDEPASEPRGNVKGDCSDYDCTTDGAATSHVITHENVYNKLNFDRQGNYEHVKGSCQINNIMTNNDYDTTATLKAIRPRGNDDYDHVGDMGHAPALSSSDDD</sequence>
<accession>A0A9D4GW58</accession>
<dbReference type="AlphaFoldDB" id="A0A9D4GW58"/>
<name>A0A9D4GW58_DREPO</name>
<comment type="caution">
    <text evidence="2">The sequence shown here is derived from an EMBL/GenBank/DDBJ whole genome shotgun (WGS) entry which is preliminary data.</text>
</comment>
<dbReference type="EMBL" id="JAIWYP010000005">
    <property type="protein sequence ID" value="KAH3824140.1"/>
    <property type="molecule type" value="Genomic_DNA"/>
</dbReference>
<keyword evidence="3" id="KW-1185">Reference proteome</keyword>
<protein>
    <submittedName>
        <fullName evidence="2">Uncharacterized protein</fullName>
    </submittedName>
</protein>
<reference evidence="2" key="1">
    <citation type="journal article" date="2019" name="bioRxiv">
        <title>The Genome of the Zebra Mussel, Dreissena polymorpha: A Resource for Invasive Species Research.</title>
        <authorList>
            <person name="McCartney M.A."/>
            <person name="Auch B."/>
            <person name="Kono T."/>
            <person name="Mallez S."/>
            <person name="Zhang Y."/>
            <person name="Obille A."/>
            <person name="Becker A."/>
            <person name="Abrahante J.E."/>
            <person name="Garbe J."/>
            <person name="Badalamenti J.P."/>
            <person name="Herman A."/>
            <person name="Mangelson H."/>
            <person name="Liachko I."/>
            <person name="Sullivan S."/>
            <person name="Sone E.D."/>
            <person name="Koren S."/>
            <person name="Silverstein K.A.T."/>
            <person name="Beckman K.B."/>
            <person name="Gohl D.M."/>
        </authorList>
    </citation>
    <scope>NUCLEOTIDE SEQUENCE</scope>
    <source>
        <strain evidence="2">Duluth1</strain>
        <tissue evidence="2">Whole animal</tissue>
    </source>
</reference>
<evidence type="ECO:0000313" key="3">
    <source>
        <dbReference type="Proteomes" id="UP000828390"/>
    </source>
</evidence>
<gene>
    <name evidence="2" type="ORF">DPMN_125969</name>
</gene>
<dbReference type="Proteomes" id="UP000828390">
    <property type="component" value="Unassembled WGS sequence"/>
</dbReference>
<evidence type="ECO:0000256" key="1">
    <source>
        <dbReference type="SAM" id="MobiDB-lite"/>
    </source>
</evidence>
<feature type="region of interest" description="Disordered" evidence="1">
    <location>
        <begin position="138"/>
        <end position="158"/>
    </location>
</feature>
<reference evidence="2" key="2">
    <citation type="submission" date="2020-11" db="EMBL/GenBank/DDBJ databases">
        <authorList>
            <person name="McCartney M.A."/>
            <person name="Auch B."/>
            <person name="Kono T."/>
            <person name="Mallez S."/>
            <person name="Becker A."/>
            <person name="Gohl D.M."/>
            <person name="Silverstein K.A.T."/>
            <person name="Koren S."/>
            <person name="Bechman K.B."/>
            <person name="Herman A."/>
            <person name="Abrahante J.E."/>
            <person name="Garbe J."/>
        </authorList>
    </citation>
    <scope>NUCLEOTIDE SEQUENCE</scope>
    <source>
        <strain evidence="2">Duluth1</strain>
        <tissue evidence="2">Whole animal</tissue>
    </source>
</reference>
<proteinExistence type="predicted"/>